<reference evidence="4" key="1">
    <citation type="journal article" date="2014" name="Int. J. Syst. Evol. Microbiol.">
        <title>Complete genome of a new Firmicutes species belonging to the dominant human colonic microbiota ('Ruminococcus bicirculans') reveals two chromosomes and a selective capacity to utilize plant glucans.</title>
        <authorList>
            <consortium name="NISC Comparative Sequencing Program"/>
            <person name="Wegmann U."/>
            <person name="Louis P."/>
            <person name="Goesmann A."/>
            <person name="Henrissat B."/>
            <person name="Duncan S.H."/>
            <person name="Flint H.J."/>
        </authorList>
    </citation>
    <scope>NUCLEOTIDE SEQUENCE</scope>
    <source>
        <strain evidence="4">NBRC 103855</strain>
    </source>
</reference>
<dbReference type="SUPFAM" id="SSF53850">
    <property type="entry name" value="Periplasmic binding protein-like II"/>
    <property type="match status" value="1"/>
</dbReference>
<accession>A0ABQ5U7G6</accession>
<sequence>MAEHREKTGGEEAADTTVLTFETDAFSFHGQQKGEDCHMVRLTFAAAMTSLVLALTPIATFAQDAPSPAAAADIVPASLPEVPRNQTVVLAWGVSSGATIGTTNPWSVPPTYTHQEGNNLLWEPLMYFAIYKNEFIPWLADSMDYTDDTFTTLVIKLNAQAQWSDGTPVTSKDVVYTFQGQIDNERLQYHNQFTQEVASVTAVDDLTVEVKFNAPAPRFKFEVLTQKFDTGVSIVPEAYLSAQADPTAAPGRDEIPHSGPFNVVAWNNNQKILDLRPDWWAVKAGRVAEPAVKRVIMVNILNQPIDTVAQRIVNNEFDSSVDMRAQIIGTILQQNPDVQSWTGTESPYGYLDWWPNSLWVNTQLEPYSDPNVRKAISLAIDRNLIDEILYEGAKIATIYPFPLYPNLQAFADSPEVKAEEAKYEPGKFDLEASAKLMTDAGFALDGDGLWAKDGQTLDATIQAFETIHGDIAPVLAEMLRNAGFDANVNFGTDAYQNMTDGKAGLYMFGHGASLFDPFEALNLYDSDFAAAPGAPANAGRFSRYSNPEYDALINEIAPLDSSDPKFIAGAAKALGIYWRDTIDIPVIQWLHRIPYNNHYWTNWPSASSPGLGTNGAFWAYTGMLVITGLQPSGK</sequence>
<dbReference type="InterPro" id="IPR000914">
    <property type="entry name" value="SBP_5_dom"/>
</dbReference>
<evidence type="ECO:0000256" key="2">
    <source>
        <dbReference type="ARBA" id="ARBA00005695"/>
    </source>
</evidence>
<keyword evidence="5" id="KW-1185">Reference proteome</keyword>
<evidence type="ECO:0000256" key="1">
    <source>
        <dbReference type="ARBA" id="ARBA00004418"/>
    </source>
</evidence>
<dbReference type="PANTHER" id="PTHR30290">
    <property type="entry name" value="PERIPLASMIC BINDING COMPONENT OF ABC TRANSPORTER"/>
    <property type="match status" value="1"/>
</dbReference>
<dbReference type="EMBL" id="BSNG01000001">
    <property type="protein sequence ID" value="GLQ08087.1"/>
    <property type="molecule type" value="Genomic_DNA"/>
</dbReference>
<protein>
    <submittedName>
        <fullName evidence="4">ABC transporter substrate-binding protein</fullName>
    </submittedName>
</protein>
<comment type="caution">
    <text evidence="4">The sequence shown here is derived from an EMBL/GenBank/DDBJ whole genome shotgun (WGS) entry which is preliminary data.</text>
</comment>
<evidence type="ECO:0000313" key="5">
    <source>
        <dbReference type="Proteomes" id="UP001161406"/>
    </source>
</evidence>
<dbReference type="PANTHER" id="PTHR30290:SF16">
    <property type="entry name" value="OLIGOPEPTIDE ABC TRANSPORTER, PERIPLASMIC OLIGOPEPTIDE-BINDING PROTEIN"/>
    <property type="match status" value="1"/>
</dbReference>
<dbReference type="Gene3D" id="3.40.190.10">
    <property type="entry name" value="Periplasmic binding protein-like II"/>
    <property type="match status" value="1"/>
</dbReference>
<dbReference type="Gene3D" id="3.90.76.10">
    <property type="entry name" value="Dipeptide-binding Protein, Domain 1"/>
    <property type="match status" value="1"/>
</dbReference>
<organism evidence="4 5">
    <name type="scientific">Devosia yakushimensis</name>
    <dbReference type="NCBI Taxonomy" id="470028"/>
    <lineage>
        <taxon>Bacteria</taxon>
        <taxon>Pseudomonadati</taxon>
        <taxon>Pseudomonadota</taxon>
        <taxon>Alphaproteobacteria</taxon>
        <taxon>Hyphomicrobiales</taxon>
        <taxon>Devosiaceae</taxon>
        <taxon>Devosia</taxon>
    </lineage>
</organism>
<proteinExistence type="inferred from homology"/>
<dbReference type="Gene3D" id="3.10.105.10">
    <property type="entry name" value="Dipeptide-binding Protein, Domain 3"/>
    <property type="match status" value="1"/>
</dbReference>
<comment type="subcellular location">
    <subcellularLocation>
        <location evidence="1">Periplasm</location>
    </subcellularLocation>
</comment>
<feature type="domain" description="Solute-binding protein family 5" evidence="3">
    <location>
        <begin position="134"/>
        <end position="527"/>
    </location>
</feature>
<dbReference type="InterPro" id="IPR039424">
    <property type="entry name" value="SBP_5"/>
</dbReference>
<dbReference type="Pfam" id="PF00496">
    <property type="entry name" value="SBP_bac_5"/>
    <property type="match status" value="1"/>
</dbReference>
<gene>
    <name evidence="4" type="ORF">GCM10007913_00190</name>
</gene>
<name>A0ABQ5U7G6_9HYPH</name>
<evidence type="ECO:0000259" key="3">
    <source>
        <dbReference type="Pfam" id="PF00496"/>
    </source>
</evidence>
<dbReference type="Proteomes" id="UP001161406">
    <property type="component" value="Unassembled WGS sequence"/>
</dbReference>
<dbReference type="CDD" id="cd08509">
    <property type="entry name" value="PBP2_TmCBP_oligosaccharides_like"/>
    <property type="match status" value="1"/>
</dbReference>
<reference evidence="4" key="2">
    <citation type="submission" date="2023-01" db="EMBL/GenBank/DDBJ databases">
        <title>Draft genome sequence of Devosia yakushimensis strain NBRC 103855.</title>
        <authorList>
            <person name="Sun Q."/>
            <person name="Mori K."/>
        </authorList>
    </citation>
    <scope>NUCLEOTIDE SEQUENCE</scope>
    <source>
        <strain evidence="4">NBRC 103855</strain>
    </source>
</reference>
<evidence type="ECO:0000313" key="4">
    <source>
        <dbReference type="EMBL" id="GLQ08087.1"/>
    </source>
</evidence>
<comment type="similarity">
    <text evidence="2">Belongs to the bacterial solute-binding protein 5 family.</text>
</comment>